<dbReference type="AlphaFoldDB" id="B7Q9I2"/>
<dbReference type="Proteomes" id="UP000001555">
    <property type="component" value="Unassembled WGS sequence"/>
</dbReference>
<accession>B7Q9I2</accession>
<keyword evidence="1" id="KW-0472">Membrane</keyword>
<feature type="transmembrane region" description="Helical" evidence="1">
    <location>
        <begin position="46"/>
        <end position="68"/>
    </location>
</feature>
<dbReference type="PaxDb" id="6945-B7Q9I2"/>
<protein>
    <submittedName>
        <fullName evidence="2 3">Uncharacterized protein</fullName>
    </submittedName>
</protein>
<reference evidence="2 4" key="1">
    <citation type="submission" date="2008-03" db="EMBL/GenBank/DDBJ databases">
        <title>Annotation of Ixodes scapularis.</title>
        <authorList>
            <consortium name="Ixodes scapularis Genome Project Consortium"/>
            <person name="Caler E."/>
            <person name="Hannick L.I."/>
            <person name="Bidwell S."/>
            <person name="Joardar V."/>
            <person name="Thiagarajan M."/>
            <person name="Amedeo P."/>
            <person name="Galinsky K.J."/>
            <person name="Schobel S."/>
            <person name="Inman J."/>
            <person name="Hostetler J."/>
            <person name="Miller J."/>
            <person name="Hammond M."/>
            <person name="Megy K."/>
            <person name="Lawson D."/>
            <person name="Kodira C."/>
            <person name="Sutton G."/>
            <person name="Meyer J."/>
            <person name="Hill C.A."/>
            <person name="Birren B."/>
            <person name="Nene V."/>
            <person name="Collins F."/>
            <person name="Alarcon-Chaidez F."/>
            <person name="Wikel S."/>
            <person name="Strausberg R."/>
        </authorList>
    </citation>
    <scope>NUCLEOTIDE SEQUENCE [LARGE SCALE GENOMIC DNA]</scope>
    <source>
        <strain evidence="4">Wikel</strain>
        <strain evidence="2">Wikel colony</strain>
    </source>
</reference>
<dbReference type="VEuPathDB" id="VectorBase:ISCW011443"/>
<dbReference type="EnsemblMetazoa" id="ISCW011443-RA">
    <property type="protein sequence ID" value="ISCW011443-PA"/>
    <property type="gene ID" value="ISCW011443"/>
</dbReference>
<sequence length="79" mass="8528">MIFSQEVSHYSASRFLPCSDAPIKTGPAGGSSHKVSLGLSSSSMTLMYATVTVFALWGLLFYAFLIVWGPSAFERTYGP</sequence>
<dbReference type="InParanoid" id="B7Q9I2"/>
<reference evidence="3" key="2">
    <citation type="submission" date="2020-05" db="UniProtKB">
        <authorList>
            <consortium name="EnsemblMetazoa"/>
        </authorList>
    </citation>
    <scope>IDENTIFICATION</scope>
    <source>
        <strain evidence="3">wikel</strain>
    </source>
</reference>
<evidence type="ECO:0000256" key="1">
    <source>
        <dbReference type="SAM" id="Phobius"/>
    </source>
</evidence>
<keyword evidence="1" id="KW-0812">Transmembrane</keyword>
<proteinExistence type="predicted"/>
<name>B7Q9I2_IXOSC</name>
<keyword evidence="4" id="KW-1185">Reference proteome</keyword>
<dbReference type="EMBL" id="DS889189">
    <property type="protein sequence ID" value="EEC15504.1"/>
    <property type="molecule type" value="Genomic_DNA"/>
</dbReference>
<evidence type="ECO:0000313" key="3">
    <source>
        <dbReference type="EnsemblMetazoa" id="ISCW011443-PA"/>
    </source>
</evidence>
<keyword evidence="1" id="KW-1133">Transmembrane helix</keyword>
<dbReference type="EMBL" id="ABJB010407366">
    <property type="status" value="NOT_ANNOTATED_CDS"/>
    <property type="molecule type" value="Genomic_DNA"/>
</dbReference>
<dbReference type="HOGENOM" id="CLU_2608707_0_0_1"/>
<organism>
    <name type="scientific">Ixodes scapularis</name>
    <name type="common">Black-legged tick</name>
    <name type="synonym">Deer tick</name>
    <dbReference type="NCBI Taxonomy" id="6945"/>
    <lineage>
        <taxon>Eukaryota</taxon>
        <taxon>Metazoa</taxon>
        <taxon>Ecdysozoa</taxon>
        <taxon>Arthropoda</taxon>
        <taxon>Chelicerata</taxon>
        <taxon>Arachnida</taxon>
        <taxon>Acari</taxon>
        <taxon>Parasitiformes</taxon>
        <taxon>Ixodida</taxon>
        <taxon>Ixodoidea</taxon>
        <taxon>Ixodidae</taxon>
        <taxon>Ixodinae</taxon>
        <taxon>Ixodes</taxon>
    </lineage>
</organism>
<evidence type="ECO:0000313" key="2">
    <source>
        <dbReference type="EMBL" id="EEC15504.1"/>
    </source>
</evidence>
<evidence type="ECO:0000313" key="4">
    <source>
        <dbReference type="Proteomes" id="UP000001555"/>
    </source>
</evidence>
<gene>
    <name evidence="2" type="ORF">IscW_ISCW011443</name>
</gene>